<keyword evidence="2" id="KW-1185">Reference proteome</keyword>
<gene>
    <name evidence="1" type="ORF">X798_05322</name>
</gene>
<accession>A0A238BS37</accession>
<organism evidence="1 2">
    <name type="scientific">Onchocerca flexuosa</name>
    <dbReference type="NCBI Taxonomy" id="387005"/>
    <lineage>
        <taxon>Eukaryota</taxon>
        <taxon>Metazoa</taxon>
        <taxon>Ecdysozoa</taxon>
        <taxon>Nematoda</taxon>
        <taxon>Chromadorea</taxon>
        <taxon>Rhabditida</taxon>
        <taxon>Spirurina</taxon>
        <taxon>Spiruromorpha</taxon>
        <taxon>Filarioidea</taxon>
        <taxon>Onchocercidae</taxon>
        <taxon>Onchocerca</taxon>
    </lineage>
</organism>
<dbReference type="Proteomes" id="UP000242913">
    <property type="component" value="Unassembled WGS sequence"/>
</dbReference>
<dbReference type="AlphaFoldDB" id="A0A238BS37"/>
<name>A0A238BS37_9BILA</name>
<sequence length="274" mass="32317">MTSRSSQRTGIRDYSCSKYGMNSKHDNLHAKVCELERIVILLKGKLKTLKNSRYVAQKENKGLIEQSNQLMEEIRQKTVFTKNSIRFEDEIAFEAEKWSQIWLSENGQKILADKRLLENAQQVRTIEKQIEYTQRLIEHKRKVIGTWQNGIIQKVYKNGQLSMLEQENMDIEKKMAEWLKVNQRLLSIFEVMKDREIEMIFATERCKQRNIHAREECSQMQSNILRISKRLDENSMHSTTHTSSTSITLNSQENELNRGRFASFLSCKLIFCLF</sequence>
<proteinExistence type="predicted"/>
<reference evidence="1 2" key="1">
    <citation type="submission" date="2015-12" db="EMBL/GenBank/DDBJ databases">
        <title>Draft genome of the nematode, Onchocerca flexuosa.</title>
        <authorList>
            <person name="Mitreva M."/>
        </authorList>
    </citation>
    <scope>NUCLEOTIDE SEQUENCE [LARGE SCALE GENOMIC DNA]</scope>
    <source>
        <strain evidence="1">Red Deer</strain>
    </source>
</reference>
<dbReference type="OrthoDB" id="5857593at2759"/>
<protein>
    <submittedName>
        <fullName evidence="1">Uncharacterized protein</fullName>
    </submittedName>
</protein>
<dbReference type="EMBL" id="KZ270025">
    <property type="protein sequence ID" value="OZC07686.1"/>
    <property type="molecule type" value="Genomic_DNA"/>
</dbReference>
<evidence type="ECO:0000313" key="2">
    <source>
        <dbReference type="Proteomes" id="UP000242913"/>
    </source>
</evidence>
<evidence type="ECO:0000313" key="1">
    <source>
        <dbReference type="EMBL" id="OZC07686.1"/>
    </source>
</evidence>